<comment type="caution">
    <text evidence="2">The sequence shown here is derived from an EMBL/GenBank/DDBJ whole genome shotgun (WGS) entry which is preliminary data.</text>
</comment>
<keyword evidence="3" id="KW-1185">Reference proteome</keyword>
<sequence>MLRWWDGTDWSETDFRLARPLLTTEMQRDLLLGPVGRRGSVINVAVCSGLIIFGIVFALNVHPAGWGIAGVAGVLDVVFITVAVVVHRYRVASTLRALLWPSREH</sequence>
<proteinExistence type="predicted"/>
<name>A0ABU0RBR9_9MICO</name>
<dbReference type="Proteomes" id="UP001239083">
    <property type="component" value="Unassembled WGS sequence"/>
</dbReference>
<evidence type="ECO:0000256" key="1">
    <source>
        <dbReference type="SAM" id="Phobius"/>
    </source>
</evidence>
<keyword evidence="1" id="KW-1133">Transmembrane helix</keyword>
<feature type="transmembrane region" description="Helical" evidence="1">
    <location>
        <begin position="65"/>
        <end position="86"/>
    </location>
</feature>
<feature type="transmembrane region" description="Helical" evidence="1">
    <location>
        <begin position="41"/>
        <end position="59"/>
    </location>
</feature>
<dbReference type="EMBL" id="JAUSYY010000001">
    <property type="protein sequence ID" value="MDQ0894474.1"/>
    <property type="molecule type" value="Genomic_DNA"/>
</dbReference>
<organism evidence="2 3">
    <name type="scientific">Agromyces ramosus</name>
    <dbReference type="NCBI Taxonomy" id="33879"/>
    <lineage>
        <taxon>Bacteria</taxon>
        <taxon>Bacillati</taxon>
        <taxon>Actinomycetota</taxon>
        <taxon>Actinomycetes</taxon>
        <taxon>Micrococcales</taxon>
        <taxon>Microbacteriaceae</taxon>
        <taxon>Agromyces</taxon>
    </lineage>
</organism>
<evidence type="ECO:0000313" key="3">
    <source>
        <dbReference type="Proteomes" id="UP001239083"/>
    </source>
</evidence>
<evidence type="ECO:0008006" key="4">
    <source>
        <dbReference type="Google" id="ProtNLM"/>
    </source>
</evidence>
<accession>A0ABU0RBR9</accession>
<reference evidence="2 3" key="1">
    <citation type="submission" date="2023-07" db="EMBL/GenBank/DDBJ databases">
        <title>Comparative genomics of wheat-associated soil bacteria to identify genetic determinants of phenazine resistance.</title>
        <authorList>
            <person name="Mouncey N."/>
        </authorList>
    </citation>
    <scope>NUCLEOTIDE SEQUENCE [LARGE SCALE GENOMIC DNA]</scope>
    <source>
        <strain evidence="2 3">V3I3</strain>
    </source>
</reference>
<gene>
    <name evidence="2" type="ORF">QFZ26_002029</name>
</gene>
<keyword evidence="1" id="KW-0812">Transmembrane</keyword>
<keyword evidence="1" id="KW-0472">Membrane</keyword>
<evidence type="ECO:0000313" key="2">
    <source>
        <dbReference type="EMBL" id="MDQ0894474.1"/>
    </source>
</evidence>
<protein>
    <recommendedName>
        <fullName evidence="4">DUF2510 domain-containing protein</fullName>
    </recommendedName>
</protein>